<reference evidence="3 4" key="1">
    <citation type="submission" date="2022-10" db="EMBL/GenBank/DDBJ databases">
        <title>Defluviimonas sp. nov., isolated from ocean surface sediments.</title>
        <authorList>
            <person name="He W."/>
            <person name="Wang L."/>
            <person name="Zhang D.-F."/>
        </authorList>
    </citation>
    <scope>NUCLEOTIDE SEQUENCE [LARGE SCALE GENOMIC DNA]</scope>
    <source>
        <strain evidence="3 4">WL0050</strain>
    </source>
</reference>
<dbReference type="InterPro" id="IPR029055">
    <property type="entry name" value="Ntn_hydrolases_N"/>
</dbReference>
<gene>
    <name evidence="3" type="ORF">OEZ71_11425</name>
</gene>
<sequence>MCRWAAYTGTPIFLEDIVSRPGHSLIHQSQCASECKSAINADGFGLAWYGEREEPGLFRDILPAWSDPNLRSLTAQVKSHLFLAHVRASTGTATSRNNCHPFAVGRWSFMHNGQIGGYDGLRRDAEMLIPDHLYAHRKGATDSEALFLIALGEGLDDDAKGALERATGRLEALSREKGTGPHVRMTVAFSDGKRLYAARYATDDKAPTLYHRWSETRIGRAVVSEPLETGECWEAVPPGSFCTFDGEAVTVEPFAPDCLARAA</sequence>
<protein>
    <submittedName>
        <fullName evidence="3">Class II glutamine amidotransferase</fullName>
    </submittedName>
</protein>
<dbReference type="Proteomes" id="UP001652564">
    <property type="component" value="Unassembled WGS sequence"/>
</dbReference>
<dbReference type="PROSITE" id="PS51278">
    <property type="entry name" value="GATASE_TYPE_2"/>
    <property type="match status" value="1"/>
</dbReference>
<comment type="caution">
    <text evidence="3">The sequence shown here is derived from an EMBL/GenBank/DDBJ whole genome shotgun (WGS) entry which is preliminary data.</text>
</comment>
<dbReference type="SUPFAM" id="SSF56235">
    <property type="entry name" value="N-terminal nucleophile aminohydrolases (Ntn hydrolases)"/>
    <property type="match status" value="1"/>
</dbReference>
<dbReference type="CDD" id="cd01908">
    <property type="entry name" value="YafJ"/>
    <property type="match status" value="1"/>
</dbReference>
<dbReference type="PANTHER" id="PTHR43187:SF1">
    <property type="entry name" value="GLUTAMINE AMIDOTRANSFERASE DUG3-RELATED"/>
    <property type="match status" value="1"/>
</dbReference>
<dbReference type="InterPro" id="IPR026869">
    <property type="entry name" value="EgtC-like"/>
</dbReference>
<organism evidence="3 4">
    <name type="scientific">Albidovulum litorale</name>
    <dbReference type="NCBI Taxonomy" id="2984134"/>
    <lineage>
        <taxon>Bacteria</taxon>
        <taxon>Pseudomonadati</taxon>
        <taxon>Pseudomonadota</taxon>
        <taxon>Alphaproteobacteria</taxon>
        <taxon>Rhodobacterales</taxon>
        <taxon>Paracoccaceae</taxon>
        <taxon>Albidovulum</taxon>
    </lineage>
</organism>
<feature type="domain" description="Glutamine amidotransferase type-2" evidence="2">
    <location>
        <begin position="2"/>
        <end position="247"/>
    </location>
</feature>
<evidence type="ECO:0000313" key="4">
    <source>
        <dbReference type="Proteomes" id="UP001652564"/>
    </source>
</evidence>
<dbReference type="InterPro" id="IPR052373">
    <property type="entry name" value="Gamma-glu_amide_hydrolase"/>
</dbReference>
<keyword evidence="1 3" id="KW-0315">Glutamine amidotransferase</keyword>
<evidence type="ECO:0000256" key="1">
    <source>
        <dbReference type="ARBA" id="ARBA00022962"/>
    </source>
</evidence>
<dbReference type="Pfam" id="PF13230">
    <property type="entry name" value="GATase_4"/>
    <property type="match status" value="1"/>
</dbReference>
<dbReference type="Gene3D" id="3.60.20.10">
    <property type="entry name" value="Glutamine Phosphoribosylpyrophosphate, subunit 1, domain 1"/>
    <property type="match status" value="1"/>
</dbReference>
<name>A0ABT2ZP52_9RHOB</name>
<dbReference type="RefSeq" id="WP_263740127.1">
    <property type="nucleotide sequence ID" value="NZ_JAOWKZ010000003.1"/>
</dbReference>
<proteinExistence type="predicted"/>
<dbReference type="InterPro" id="IPR017932">
    <property type="entry name" value="GATase_2_dom"/>
</dbReference>
<evidence type="ECO:0000259" key="2">
    <source>
        <dbReference type="PROSITE" id="PS51278"/>
    </source>
</evidence>
<accession>A0ABT2ZP52</accession>
<evidence type="ECO:0000313" key="3">
    <source>
        <dbReference type="EMBL" id="MCV2872904.1"/>
    </source>
</evidence>
<dbReference type="PANTHER" id="PTHR43187">
    <property type="entry name" value="GLUTAMINE AMIDOTRANSFERASE DUG3-RELATED"/>
    <property type="match status" value="1"/>
</dbReference>
<dbReference type="EMBL" id="JAOWKZ010000003">
    <property type="protein sequence ID" value="MCV2872904.1"/>
    <property type="molecule type" value="Genomic_DNA"/>
</dbReference>
<keyword evidence="4" id="KW-1185">Reference proteome</keyword>